<evidence type="ECO:0000313" key="2">
    <source>
        <dbReference type="Proteomes" id="UP001220964"/>
    </source>
</evidence>
<gene>
    <name evidence="1" type="ORF">P1J78_24895</name>
</gene>
<name>A0AAE3TAN9_9RHOB</name>
<comment type="caution">
    <text evidence="1">The sequence shown here is derived from an EMBL/GenBank/DDBJ whole genome shotgun (WGS) entry which is preliminary data.</text>
</comment>
<protein>
    <submittedName>
        <fullName evidence="1">Uncharacterized protein</fullName>
    </submittedName>
</protein>
<proteinExistence type="predicted"/>
<dbReference type="EMBL" id="JARGYC010000191">
    <property type="protein sequence ID" value="MDF0603950.1"/>
    <property type="molecule type" value="Genomic_DNA"/>
</dbReference>
<organism evidence="1 2">
    <name type="scientific">Psychromarinibacter sediminicola</name>
    <dbReference type="NCBI Taxonomy" id="3033385"/>
    <lineage>
        <taxon>Bacteria</taxon>
        <taxon>Pseudomonadati</taxon>
        <taxon>Pseudomonadota</taxon>
        <taxon>Alphaproteobacteria</taxon>
        <taxon>Rhodobacterales</taxon>
        <taxon>Paracoccaceae</taxon>
        <taxon>Psychromarinibacter</taxon>
    </lineage>
</organism>
<accession>A0AAE3TAN9</accession>
<dbReference type="InterPro" id="IPR035994">
    <property type="entry name" value="Nucleoside_phosphorylase_sf"/>
</dbReference>
<dbReference type="GO" id="GO:0003824">
    <property type="term" value="F:catalytic activity"/>
    <property type="evidence" value="ECO:0007669"/>
    <property type="project" value="InterPro"/>
</dbReference>
<dbReference type="Gene3D" id="3.40.50.1580">
    <property type="entry name" value="Nucleoside phosphorylase domain"/>
    <property type="match status" value="1"/>
</dbReference>
<sequence length="395" mass="44070">MEFYLNDEELDKSELEAVARVISARYFDHYKRYSASVICTGIGDVGFVEDYDLFPHYDIPILSSVLNALSWDKLKRDNPDLREQLYGSYGNQSHVNFVAHLQSFVGACCEAIREQLNYPEGSIDYFASLRSQTETLCSHLIFTSVEGDRGTFRNIDDYFDWSVGVIQRVIDQEGSASSRVFRGWEKLMNIKDRSKILLLTATDTEDDALDDALAAEGYRNAGYVRTAAGVCSRFTLGQNKEILHARSSAGSVGSSGSELVAAEAMRDLDPDFVMAVGICFGMKPSKEEQEALGKSPTDKGEQSLGDILFSEKVTDYETVRLCFEDGEESIRERGFRVPSGSVLLDAARIVRRDYRTGRTNVYPGELLSGLKLLDSPPSVEDLERLPTDMNRLGIP</sequence>
<keyword evidence="2" id="KW-1185">Reference proteome</keyword>
<dbReference type="Proteomes" id="UP001220964">
    <property type="component" value="Unassembled WGS sequence"/>
</dbReference>
<dbReference type="AlphaFoldDB" id="A0AAE3TAN9"/>
<dbReference type="GO" id="GO:0009116">
    <property type="term" value="P:nucleoside metabolic process"/>
    <property type="evidence" value="ECO:0007669"/>
    <property type="project" value="InterPro"/>
</dbReference>
<reference evidence="1" key="1">
    <citation type="submission" date="2023-03" db="EMBL/GenBank/DDBJ databases">
        <title>Multiphase analysis and comparison of six strains from genera Psychromarinibacter, Lutimaribacter, and Maritimibacter, including a novel species: Psychromarinibacter sediminicola sp. nov.</title>
        <authorList>
            <person name="Wang Y.-H."/>
            <person name="Ye M.-Q."/>
            <person name="Du Z.-J."/>
        </authorList>
    </citation>
    <scope>NUCLEOTIDE SEQUENCE</scope>
    <source>
        <strain evidence="1">C21-152</strain>
    </source>
</reference>
<feature type="non-terminal residue" evidence="1">
    <location>
        <position position="395"/>
    </location>
</feature>
<evidence type="ECO:0000313" key="1">
    <source>
        <dbReference type="EMBL" id="MDF0603950.1"/>
    </source>
</evidence>
<dbReference type="RefSeq" id="WP_275570057.1">
    <property type="nucleotide sequence ID" value="NZ_JARGYC010000191.1"/>
</dbReference>